<feature type="domain" description="Gram-positive cocci surface proteins LPxTG" evidence="7">
    <location>
        <begin position="190"/>
        <end position="228"/>
    </location>
</feature>
<keyword evidence="6" id="KW-0812">Transmembrane</keyword>
<dbReference type="PROSITE" id="PS50847">
    <property type="entry name" value="GRAM_POS_ANCHORING"/>
    <property type="match status" value="1"/>
</dbReference>
<reference evidence="8 9" key="1">
    <citation type="submission" date="2013-11" db="EMBL/GenBank/DDBJ databases">
        <authorList>
            <person name="da Piedade I."/>
            <person name="Tang M.H.E."/>
            <person name="Bojesen A.M."/>
        </authorList>
    </citation>
    <scope>NUCLEOTIDE SEQUENCE [LARGE SCALE GENOMIC DNA]</scope>
    <source>
        <strain evidence="8 9">Sz4is</strain>
    </source>
</reference>
<dbReference type="Pfam" id="PF00746">
    <property type="entry name" value="Gram_pos_anchor"/>
    <property type="match status" value="1"/>
</dbReference>
<protein>
    <submittedName>
        <fullName evidence="8">Fimbrial minor structural protein FctB</fullName>
    </submittedName>
</protein>
<keyword evidence="1" id="KW-0134">Cell wall</keyword>
<keyword evidence="6" id="KW-0472">Membrane</keyword>
<evidence type="ECO:0000313" key="9">
    <source>
        <dbReference type="Proteomes" id="UP000032278"/>
    </source>
</evidence>
<dbReference type="InterPro" id="IPR019931">
    <property type="entry name" value="LPXTG_anchor"/>
</dbReference>
<accession>A0AAW3GJX6</accession>
<keyword evidence="3" id="KW-0732">Signal</keyword>
<feature type="transmembrane region" description="Helical" evidence="6">
    <location>
        <begin position="199"/>
        <end position="217"/>
    </location>
</feature>
<evidence type="ECO:0000256" key="6">
    <source>
        <dbReference type="SAM" id="Phobius"/>
    </source>
</evidence>
<evidence type="ECO:0000256" key="4">
    <source>
        <dbReference type="ARBA" id="ARBA00023088"/>
    </source>
</evidence>
<dbReference type="NCBIfam" id="TIGR01167">
    <property type="entry name" value="LPXTG_anchor"/>
    <property type="match status" value="1"/>
</dbReference>
<organism evidence="8 9">
    <name type="scientific">Streptococcus equi subsp. zooepidemicus Sz4is</name>
    <dbReference type="NCBI Taxonomy" id="1381082"/>
    <lineage>
        <taxon>Bacteria</taxon>
        <taxon>Bacillati</taxon>
        <taxon>Bacillota</taxon>
        <taxon>Bacilli</taxon>
        <taxon>Lactobacillales</taxon>
        <taxon>Streptococcaceae</taxon>
        <taxon>Streptococcus</taxon>
    </lineage>
</organism>
<evidence type="ECO:0000256" key="3">
    <source>
        <dbReference type="ARBA" id="ARBA00022729"/>
    </source>
</evidence>
<dbReference type="RefSeq" id="WP_043037427.1">
    <property type="nucleotide sequence ID" value="NZ_JAUE01000078.1"/>
</dbReference>
<dbReference type="EMBL" id="JAUE01000078">
    <property type="protein sequence ID" value="KIS15524.1"/>
    <property type="molecule type" value="Genomic_DNA"/>
</dbReference>
<dbReference type="Gene3D" id="2.60.40.3050">
    <property type="match status" value="1"/>
</dbReference>
<sequence length="231" mass="26221">MRITKNNYRKRLSIIAVAFLFLFSLLYSGTSHVYAKEYDSSVNIEIQTKLMVSDGTNKGQMPTIPFSFELKSEDPNAPLPQTKQVSINGEGKSGFSIIFDKEGTYKYQIHQVTKAEKGWTLDARVYDVTVYVKNDGQGKLIAYFVGIDHDSDKKVDTFTFENRYTKNSETPKPNTPENPSKPDYKKPGSMPKTGDATNITVYAGLGILSASLLLFIYKRKREEKKNKKYEH</sequence>
<dbReference type="Pfam" id="PF12892">
    <property type="entry name" value="FctA"/>
    <property type="match status" value="1"/>
</dbReference>
<comment type="caution">
    <text evidence="8">The sequence shown here is derived from an EMBL/GenBank/DDBJ whole genome shotgun (WGS) entry which is preliminary data.</text>
</comment>
<evidence type="ECO:0000256" key="1">
    <source>
        <dbReference type="ARBA" id="ARBA00022512"/>
    </source>
</evidence>
<feature type="region of interest" description="Disordered" evidence="5">
    <location>
        <begin position="164"/>
        <end position="191"/>
    </location>
</feature>
<keyword evidence="4" id="KW-0572">Peptidoglycan-anchor</keyword>
<feature type="compositionally biased region" description="Polar residues" evidence="5">
    <location>
        <begin position="164"/>
        <end position="178"/>
    </location>
</feature>
<dbReference type="NCBIfam" id="TIGR03786">
    <property type="entry name" value="strep_pil_rpt"/>
    <property type="match status" value="1"/>
</dbReference>
<evidence type="ECO:0000259" key="7">
    <source>
        <dbReference type="PROSITE" id="PS50847"/>
    </source>
</evidence>
<keyword evidence="2" id="KW-0964">Secreted</keyword>
<gene>
    <name evidence="8" type="primary">fctB</name>
    <name evidence="8" type="ORF">AT55_01557</name>
</gene>
<name>A0AAW3GJX6_STRSZ</name>
<evidence type="ECO:0000256" key="5">
    <source>
        <dbReference type="SAM" id="MobiDB-lite"/>
    </source>
</evidence>
<proteinExistence type="predicted"/>
<evidence type="ECO:0000256" key="2">
    <source>
        <dbReference type="ARBA" id="ARBA00022525"/>
    </source>
</evidence>
<dbReference type="InterPro" id="IPR038174">
    <property type="entry name" value="Strep_pil_link_sf"/>
</dbReference>
<dbReference type="Proteomes" id="UP000032278">
    <property type="component" value="Unassembled WGS sequence"/>
</dbReference>
<keyword evidence="6" id="KW-1133">Transmembrane helix</keyword>
<evidence type="ECO:0000313" key="8">
    <source>
        <dbReference type="EMBL" id="KIS15524.1"/>
    </source>
</evidence>
<dbReference type="InterPro" id="IPR022464">
    <property type="entry name" value="Strep_pil_isopept_link"/>
</dbReference>
<dbReference type="AlphaFoldDB" id="A0AAW3GJX6"/>